<keyword evidence="3" id="KW-1185">Reference proteome</keyword>
<protein>
    <recommendedName>
        <fullName evidence="1">Heterokaryon incompatibility domain-containing protein</fullName>
    </recommendedName>
</protein>
<dbReference type="RefSeq" id="XP_017999803.1">
    <property type="nucleotide sequence ID" value="XM_018143604.1"/>
</dbReference>
<dbReference type="GeneID" id="28735484"/>
<dbReference type="PANTHER" id="PTHR24148:SF73">
    <property type="entry name" value="HET DOMAIN PROTEIN (AFU_ORTHOLOGUE AFUA_8G01020)"/>
    <property type="match status" value="1"/>
</dbReference>
<evidence type="ECO:0000313" key="3">
    <source>
        <dbReference type="Proteomes" id="UP000038010"/>
    </source>
</evidence>
<sequence length="531" mass="60106">MWGSAESPWTVLVNGRKLAVTKNLWHFMDAARTVFTEQDIPFWIDAICINQKSIVERNHQVRLMRLIYSSADSVTIWLNNKSLNWSLWTNPSLDQSPERSDLSPGRFHPGPDVTSNYEQILKTFPLFKYYRPDDEAVSSISTHRRTADEEASIVSKWGTHEAVLTELRDEVVGMFDDPYFRRTWIIQEVLLAKEVFIMAGHSRVLFSEVYRAFNPTKAWRYNPSVWNSGMKDLISGFCRSRAALLARQRYSSIVSYSMADVLRIFGRTECSDIRDRVIGLLGLVDQGPADEAFDVDYTMDKHQLFEHFMKWCTSDPFSDAHILFQQLDLQIPTLLQSLQQRTVIEVRVTASKLPKCRNCSAHMNTAFVGGEWYNVRDSALVIATSAGGLSSSPVLICLKEHNIKSHLLFSSGGHFLGFACSIGDGLLECPSVEQLQMSICMSGTRIRHEDAPLALDCKALLYLLSRNASFWPSYISRCSSKNQQAGAVTNYRRENSKLLEVISGVETVEMSKEAVATMYADRGLTVSQLDT</sequence>
<dbReference type="PANTHER" id="PTHR24148">
    <property type="entry name" value="ANKYRIN REPEAT DOMAIN-CONTAINING PROTEIN 39 HOMOLOG-RELATED"/>
    <property type="match status" value="1"/>
</dbReference>
<dbReference type="OrthoDB" id="5386682at2759"/>
<evidence type="ECO:0000313" key="2">
    <source>
        <dbReference type="EMBL" id="KPI39840.1"/>
    </source>
</evidence>
<organism evidence="2 3">
    <name type="scientific">Cyphellophora attinorum</name>
    <dbReference type="NCBI Taxonomy" id="1664694"/>
    <lineage>
        <taxon>Eukaryota</taxon>
        <taxon>Fungi</taxon>
        <taxon>Dikarya</taxon>
        <taxon>Ascomycota</taxon>
        <taxon>Pezizomycotina</taxon>
        <taxon>Eurotiomycetes</taxon>
        <taxon>Chaetothyriomycetidae</taxon>
        <taxon>Chaetothyriales</taxon>
        <taxon>Cyphellophoraceae</taxon>
        <taxon>Cyphellophora</taxon>
    </lineage>
</organism>
<dbReference type="InterPro" id="IPR010730">
    <property type="entry name" value="HET"/>
</dbReference>
<dbReference type="VEuPathDB" id="FungiDB:AB675_3545"/>
<dbReference type="InterPro" id="IPR052895">
    <property type="entry name" value="HetReg/Transcr_Mod"/>
</dbReference>
<name>A0A0N1P058_9EURO</name>
<feature type="domain" description="Heterokaryon incompatibility" evidence="1">
    <location>
        <begin position="2"/>
        <end position="188"/>
    </location>
</feature>
<dbReference type="EMBL" id="LFJN01000014">
    <property type="protein sequence ID" value="KPI39840.1"/>
    <property type="molecule type" value="Genomic_DNA"/>
</dbReference>
<dbReference type="Pfam" id="PF06985">
    <property type="entry name" value="HET"/>
    <property type="match status" value="1"/>
</dbReference>
<proteinExistence type="predicted"/>
<comment type="caution">
    <text evidence="2">The sequence shown here is derived from an EMBL/GenBank/DDBJ whole genome shotgun (WGS) entry which is preliminary data.</text>
</comment>
<accession>A0A0N1P058</accession>
<dbReference type="Proteomes" id="UP000038010">
    <property type="component" value="Unassembled WGS sequence"/>
</dbReference>
<evidence type="ECO:0000259" key="1">
    <source>
        <dbReference type="Pfam" id="PF06985"/>
    </source>
</evidence>
<reference evidence="2 3" key="1">
    <citation type="submission" date="2015-06" db="EMBL/GenBank/DDBJ databases">
        <title>Draft genome of the ant-associated black yeast Phialophora attae CBS 131958.</title>
        <authorList>
            <person name="Moreno L.F."/>
            <person name="Stielow B.J."/>
            <person name="de Hoog S."/>
            <person name="Vicente V.A."/>
            <person name="Weiss V.A."/>
            <person name="de Vries M."/>
            <person name="Cruz L.M."/>
            <person name="Souza E.M."/>
        </authorList>
    </citation>
    <scope>NUCLEOTIDE SEQUENCE [LARGE SCALE GENOMIC DNA]</scope>
    <source>
        <strain evidence="2 3">CBS 131958</strain>
    </source>
</reference>
<gene>
    <name evidence="2" type="ORF">AB675_3545</name>
</gene>
<dbReference type="AlphaFoldDB" id="A0A0N1P058"/>